<dbReference type="PANTHER" id="PTHR47803:SF1">
    <property type="entry name" value="TRNA-SPECIFIC ADENOSINE DEAMINASE 1"/>
    <property type="match status" value="1"/>
</dbReference>
<organism evidence="2 3">
    <name type="scientific">Lineolata rhizophorae</name>
    <dbReference type="NCBI Taxonomy" id="578093"/>
    <lineage>
        <taxon>Eukaryota</taxon>
        <taxon>Fungi</taxon>
        <taxon>Dikarya</taxon>
        <taxon>Ascomycota</taxon>
        <taxon>Pezizomycotina</taxon>
        <taxon>Dothideomycetes</taxon>
        <taxon>Dothideomycetes incertae sedis</taxon>
        <taxon>Lineolatales</taxon>
        <taxon>Lineolataceae</taxon>
        <taxon>Lineolata</taxon>
    </lineage>
</organism>
<dbReference type="Proteomes" id="UP000799766">
    <property type="component" value="Unassembled WGS sequence"/>
</dbReference>
<sequence>MPVNGDNIANCVLAAFDGLPSKSKPRRRTDEKREWVPLSGIVLEKAGGPLECVALATGMKCLPTSRLPQASGNILHDSHAEILAIRAFNRFLLDECAALKADSNRFVRRREWIELSDEEPQPFALVQDVKIHMYCSEAPCGDASMELTMAAQKDVTPWEVPPAAEDGAQEKLRGRGYFSELGIVRRKPSRPDAPPTLSKSCSDKLALKQFTSLLSTLASFILSPRSAYLSTLTLPRSQYIADAISRTFSPIGRLAPLTLHSSPTTYASWQEAGYSFTPFETLTTEREFVYSRRSVSYGLEKESQPVASNISALWTPRVHETLVNGARQGRKAGDLRGASAVSRRRLWEAVVAIVDAEGKQRLNVRTYRELKEVNGDIMLAKRQAVKKASKKLLLGWKQNVGDDYWEMNAA</sequence>
<gene>
    <name evidence="2" type="ORF">BDY21DRAFT_61854</name>
</gene>
<dbReference type="InterPro" id="IPR042935">
    <property type="entry name" value="Tad1"/>
</dbReference>
<dbReference type="SMART" id="SM00552">
    <property type="entry name" value="ADEAMc"/>
    <property type="match status" value="1"/>
</dbReference>
<dbReference type="PROSITE" id="PS50141">
    <property type="entry name" value="A_DEAMIN_EDITASE"/>
    <property type="match status" value="1"/>
</dbReference>
<accession>A0A6A6NWJ7</accession>
<dbReference type="Pfam" id="PF02137">
    <property type="entry name" value="A_deamin"/>
    <property type="match status" value="1"/>
</dbReference>
<dbReference type="GO" id="GO:0043829">
    <property type="term" value="F:tRNA-specific adenosine-37 deaminase activity"/>
    <property type="evidence" value="ECO:0007669"/>
    <property type="project" value="TreeGrafter"/>
</dbReference>
<reference evidence="2" key="1">
    <citation type="journal article" date="2020" name="Stud. Mycol.">
        <title>101 Dothideomycetes genomes: a test case for predicting lifestyles and emergence of pathogens.</title>
        <authorList>
            <person name="Haridas S."/>
            <person name="Albert R."/>
            <person name="Binder M."/>
            <person name="Bloem J."/>
            <person name="Labutti K."/>
            <person name="Salamov A."/>
            <person name="Andreopoulos B."/>
            <person name="Baker S."/>
            <person name="Barry K."/>
            <person name="Bills G."/>
            <person name="Bluhm B."/>
            <person name="Cannon C."/>
            <person name="Castanera R."/>
            <person name="Culley D."/>
            <person name="Daum C."/>
            <person name="Ezra D."/>
            <person name="Gonzalez J."/>
            <person name="Henrissat B."/>
            <person name="Kuo A."/>
            <person name="Liang C."/>
            <person name="Lipzen A."/>
            <person name="Lutzoni F."/>
            <person name="Magnuson J."/>
            <person name="Mondo S."/>
            <person name="Nolan M."/>
            <person name="Ohm R."/>
            <person name="Pangilinan J."/>
            <person name="Park H.-J."/>
            <person name="Ramirez L."/>
            <person name="Alfaro M."/>
            <person name="Sun H."/>
            <person name="Tritt A."/>
            <person name="Yoshinaga Y."/>
            <person name="Zwiers L.-H."/>
            <person name="Turgeon B."/>
            <person name="Goodwin S."/>
            <person name="Spatafora J."/>
            <person name="Crous P."/>
            <person name="Grigoriev I."/>
        </authorList>
    </citation>
    <scope>NUCLEOTIDE SEQUENCE</scope>
    <source>
        <strain evidence="2">ATCC 16933</strain>
    </source>
</reference>
<feature type="domain" description="A to I editase" evidence="1">
    <location>
        <begin position="54"/>
        <end position="396"/>
    </location>
</feature>
<proteinExistence type="predicted"/>
<dbReference type="OrthoDB" id="10268011at2759"/>
<dbReference type="AlphaFoldDB" id="A0A6A6NWJ7"/>
<protein>
    <submittedName>
        <fullName evidence="2">Adenosine deaminase/editase</fullName>
    </submittedName>
</protein>
<dbReference type="PANTHER" id="PTHR47803">
    <property type="entry name" value="TRNA-SPECIFIC ADENOSINE DEAMINASE 1"/>
    <property type="match status" value="1"/>
</dbReference>
<dbReference type="InterPro" id="IPR002466">
    <property type="entry name" value="A_deamin"/>
</dbReference>
<dbReference type="EMBL" id="MU001685">
    <property type="protein sequence ID" value="KAF2455837.1"/>
    <property type="molecule type" value="Genomic_DNA"/>
</dbReference>
<evidence type="ECO:0000313" key="2">
    <source>
        <dbReference type="EMBL" id="KAF2455837.1"/>
    </source>
</evidence>
<keyword evidence="3" id="KW-1185">Reference proteome</keyword>
<evidence type="ECO:0000313" key="3">
    <source>
        <dbReference type="Proteomes" id="UP000799766"/>
    </source>
</evidence>
<evidence type="ECO:0000259" key="1">
    <source>
        <dbReference type="PROSITE" id="PS50141"/>
    </source>
</evidence>
<name>A0A6A6NWJ7_9PEZI</name>
<dbReference type="GO" id="GO:0003723">
    <property type="term" value="F:RNA binding"/>
    <property type="evidence" value="ECO:0007669"/>
    <property type="project" value="InterPro"/>
</dbReference>
<dbReference type="GO" id="GO:0002100">
    <property type="term" value="P:tRNA wobble adenosine to inosine editing"/>
    <property type="evidence" value="ECO:0007669"/>
    <property type="project" value="InterPro"/>
</dbReference>